<dbReference type="Proteomes" id="UP000326396">
    <property type="component" value="Linkage Group LG6"/>
</dbReference>
<feature type="compositionally biased region" description="Basic and acidic residues" evidence="13">
    <location>
        <begin position="1617"/>
        <end position="1637"/>
    </location>
</feature>
<feature type="transmembrane region" description="Helical" evidence="14">
    <location>
        <begin position="1189"/>
        <end position="1209"/>
    </location>
</feature>
<dbReference type="GO" id="GO:0008559">
    <property type="term" value="F:ABC-type xenobiotic transporter activity"/>
    <property type="evidence" value="ECO:0007669"/>
    <property type="project" value="UniProtKB-EC"/>
</dbReference>
<feature type="transmembrane region" description="Helical" evidence="14">
    <location>
        <begin position="162"/>
        <end position="184"/>
    </location>
</feature>
<feature type="region of interest" description="Disordered" evidence="13">
    <location>
        <begin position="1679"/>
        <end position="1739"/>
    </location>
</feature>
<evidence type="ECO:0000256" key="3">
    <source>
        <dbReference type="ARBA" id="ARBA00012191"/>
    </source>
</evidence>
<evidence type="ECO:0000256" key="10">
    <source>
        <dbReference type="ARBA" id="ARBA00022989"/>
    </source>
</evidence>
<feature type="domain" description="ABC transmembrane type-1" evidence="16">
    <location>
        <begin position="336"/>
        <end position="616"/>
    </location>
</feature>
<evidence type="ECO:0000256" key="9">
    <source>
        <dbReference type="ARBA" id="ARBA00022967"/>
    </source>
</evidence>
<dbReference type="InterPro" id="IPR044746">
    <property type="entry name" value="ABCC_6TM_D1"/>
</dbReference>
<proteinExistence type="inferred from homology"/>
<dbReference type="CDD" id="cd03244">
    <property type="entry name" value="ABCC_MRP_domain2"/>
    <property type="match status" value="1"/>
</dbReference>
<feature type="transmembrane region" description="Helical" evidence="14">
    <location>
        <begin position="998"/>
        <end position="1019"/>
    </location>
</feature>
<feature type="transmembrane region" description="Helical" evidence="14">
    <location>
        <begin position="956"/>
        <end position="977"/>
    </location>
</feature>
<dbReference type="InterPro" id="IPR044726">
    <property type="entry name" value="ABCC_6TM_D2"/>
</dbReference>
<keyword evidence="8" id="KW-0067">ATP-binding</keyword>
<dbReference type="InterPro" id="IPR036640">
    <property type="entry name" value="ABC1_TM_sf"/>
</dbReference>
<dbReference type="PANTHER" id="PTHR24223:SF362">
    <property type="entry name" value="ABC TRANSPORTER C FAMILY MEMBER 4"/>
    <property type="match status" value="1"/>
</dbReference>
<keyword evidence="11 14" id="KW-0472">Membrane</keyword>
<evidence type="ECO:0000256" key="8">
    <source>
        <dbReference type="ARBA" id="ARBA00022840"/>
    </source>
</evidence>
<comment type="subcellular location">
    <subcellularLocation>
        <location evidence="1">Membrane</location>
        <topology evidence="1">Multi-pass membrane protein</topology>
    </subcellularLocation>
</comment>
<dbReference type="GO" id="GO:0005524">
    <property type="term" value="F:ATP binding"/>
    <property type="evidence" value="ECO:0007669"/>
    <property type="project" value="UniProtKB-KW"/>
</dbReference>
<evidence type="ECO:0000256" key="5">
    <source>
        <dbReference type="ARBA" id="ARBA00022692"/>
    </source>
</evidence>
<feature type="transmembrane region" description="Helical" evidence="14">
    <location>
        <begin position="1095"/>
        <end position="1113"/>
    </location>
</feature>
<evidence type="ECO:0000313" key="18">
    <source>
        <dbReference type="Proteomes" id="UP000326396"/>
    </source>
</evidence>
<dbReference type="FunFam" id="1.20.1560.10:FF:000003">
    <property type="entry name" value="ABC transporter C family member 10"/>
    <property type="match status" value="1"/>
</dbReference>
<feature type="transmembrane region" description="Helical" evidence="14">
    <location>
        <begin position="204"/>
        <end position="227"/>
    </location>
</feature>
<dbReference type="InterPro" id="IPR017871">
    <property type="entry name" value="ABC_transporter-like_CS"/>
</dbReference>
<evidence type="ECO:0000259" key="16">
    <source>
        <dbReference type="PROSITE" id="PS50929"/>
    </source>
</evidence>
<sequence length="1739" mass="195499">MTSSSSSSWMTSVSCSSTSVVAESASGASFILQWLKFIFLSPCPQRVLLSAIDVIFLFIIFVFALQKLYSRFTSNKSDINEPLITKRKTAFNTNLRFILSLIVTTILTALSIVSSILAFTQHTHMPWKLIDGLCWLIQAVSFLLVTGLIIHQNQFQASTHPLSVRAFWVLNFIGIALMASSGIIRLVSGARNTSYLKSDDIISLISLPFSVFLLIVSITGSTGISVVQESESLNSSSSNGNGNGRILEADELENSSNVSGWASASIISKVFWLWINPLLKKGYKTPLKLNDIPMLSPEHRAEKMSNLFKENWPKPHENCKHPVRITLIRCFWKHIAFTAFLAIVRVCVTYAGPLLIQRFVDYTSGKRTSQYEGYYLILILLVAKFVEVLSSHQFNFHSQKLGMLIRSTLITSLYKKGLRLSCSARQSHGVGQIVNYMAVDAQQLSDMMLQLHAIWLMPLQISVALFILYMYLGPSSMVALIGILLIMLYVILGTKRNNKFQYSIMRSRDSRMKATNEMLNYMRVIKFQAWEEHFNKRIQAFRESEYGWLSKFMLSISGNMIVLWSAPLFISSLTFGSVTFFGVRLDAGTVFTATSLFKNLQEPIRTFPQSMISISQAMISLGRLDAFMLSKNLDEEAVERHEGCSGGTAVEVRDGSFSWDDEAAEGAVVKNLNFEIKKGELAAIVGTVGSGKSSLLSSVIGEMHKISGKVRVCGSTAYVAQTAWIQNGTIEDNILFGLPMDRQKYKEVIKSCCLETDLEMMEFGDQTEIGERGINLSGGQKQRIQLARAVYQDCDIYLLDDVFSAVDAHTGSEIFKECVRGVLRDKTILLVTHQVDFLHNVDLILASIIIFNSTVMRDGAIVQSGRYDELLESGLDFKALVSAHEASMQLVEMEPTTLDKTSQKPLKKSLSIHPQEEDEKAKSSSIIGTSKLIKEEERETGRIGLGVYKVYVTEAFGWWGVLIVLLFSILWQASQMASDYWLAYETSDDRATSFNPSLFIEVYTAIAVVSFIMVLSRVISSTVLGLQTCQIFFKQILNSILHAPMSFFDTTPSGRILSRASSDQSNIDLPLPFMTSMTLSLYITVIGIIIVTCQYAWPTVFLVVPLGWLNLWYRRYYLAASREMTRLDSITKAPVIHHFSESISGVMTIRCFRKQDRFVQENTERVNGNLRMDFHNNGSNEWLGFRLEFLGSLFLCFSTVFMIILPSSIVKPENVGMSLSYGLSLNSALFYAIYMSCSVENKMVSVERIKQFCKIPSEAEWVRKDNPPPSNWPSHGNIMLKDLQVRYRSNMPLVIKGITLNIKGGEKVGVVGRTGGGKSTLIQVLFRLVEPCGGSITIDGIDISTLGLHDLRSRFGIIPQEPILFEGTVRSNIDPIGQHSDEEIWRSLKRCQLFDVVAAKPGKLDSAVVDNGDNWSVGQRQLLCLGRVMLKHSRLLFMDEATASVDSQTDAVIQKIIREDFADCTIISIAHRIPTVMDCDRVLVIDAGYAKEFDKPSRLIERPSLFGALVQEYANRRHKVDDAVDERRLKTENDNKQDQRFERVVDDKTESVIGAIINGYYPTKKITANILNVMSSRKRKSERIASKSLSRFTNTEEDPIDLDITDKSKQVRKKNMKQKEDSDDFVEKDVDNEERDRKKGKLRLSDTDSDEDETLINLKRKAVNQQKAKKFESLKTKMKNVVSGKEKITDKAQHDTKGTKGKEKMYASDGEDIKSRKEKKVVRQTSKKVDITDSTGSKR</sequence>
<evidence type="ECO:0000259" key="15">
    <source>
        <dbReference type="PROSITE" id="PS50893"/>
    </source>
</evidence>
<feature type="compositionally biased region" description="Basic residues" evidence="13">
    <location>
        <begin position="1716"/>
        <end position="1726"/>
    </location>
</feature>
<keyword evidence="7" id="KW-0547">Nucleotide-binding</keyword>
<dbReference type="PROSITE" id="PS50929">
    <property type="entry name" value="ABC_TM1F"/>
    <property type="match status" value="2"/>
</dbReference>
<keyword evidence="10 14" id="KW-1133">Transmembrane helix</keyword>
<comment type="catalytic activity">
    <reaction evidence="12">
        <text>ATP + H2O + xenobioticSide 1 = ADP + phosphate + xenobioticSide 2.</text>
        <dbReference type="EC" id="7.6.2.2"/>
    </reaction>
</comment>
<dbReference type="FunFam" id="3.40.50.300:FF:000169">
    <property type="entry name" value="ABC transporter C family member 3"/>
    <property type="match status" value="1"/>
</dbReference>
<feature type="transmembrane region" description="Helical" evidence="14">
    <location>
        <begin position="373"/>
        <end position="390"/>
    </location>
</feature>
<feature type="compositionally biased region" description="Basic and acidic residues" evidence="13">
    <location>
        <begin position="1684"/>
        <end position="1715"/>
    </location>
</feature>
<evidence type="ECO:0000313" key="17">
    <source>
        <dbReference type="EMBL" id="KAD3338182.1"/>
    </source>
</evidence>
<feature type="transmembrane region" description="Helical" evidence="14">
    <location>
        <begin position="453"/>
        <end position="471"/>
    </location>
</feature>
<evidence type="ECO:0000256" key="7">
    <source>
        <dbReference type="ARBA" id="ARBA00022741"/>
    </source>
</evidence>
<keyword evidence="5 14" id="KW-0812">Transmembrane</keyword>
<evidence type="ECO:0000256" key="13">
    <source>
        <dbReference type="SAM" id="MobiDB-lite"/>
    </source>
</evidence>
<evidence type="ECO:0000256" key="12">
    <source>
        <dbReference type="ARBA" id="ARBA00034018"/>
    </source>
</evidence>
<accession>A0A5N6MCK8</accession>
<feature type="transmembrane region" description="Helical" evidence="14">
    <location>
        <begin position="334"/>
        <end position="353"/>
    </location>
</feature>
<feature type="transmembrane region" description="Helical" evidence="14">
    <location>
        <begin position="97"/>
        <end position="120"/>
    </location>
</feature>
<evidence type="ECO:0000256" key="6">
    <source>
        <dbReference type="ARBA" id="ARBA00022737"/>
    </source>
</evidence>
<dbReference type="InterPro" id="IPR003593">
    <property type="entry name" value="AAA+_ATPase"/>
</dbReference>
<gene>
    <name evidence="17" type="ORF">E3N88_33703</name>
</gene>
<dbReference type="FunFam" id="3.40.50.300:FF:001048">
    <property type="entry name" value="ABC transporter C family member 4"/>
    <property type="match status" value="1"/>
</dbReference>
<dbReference type="OrthoDB" id="6500128at2759"/>
<dbReference type="PROSITE" id="PS00211">
    <property type="entry name" value="ABC_TRANSPORTER_1"/>
    <property type="match status" value="1"/>
</dbReference>
<evidence type="ECO:0000256" key="1">
    <source>
        <dbReference type="ARBA" id="ARBA00004141"/>
    </source>
</evidence>
<feature type="region of interest" description="Disordered" evidence="13">
    <location>
        <begin position="894"/>
        <end position="923"/>
    </location>
</feature>
<evidence type="ECO:0000256" key="11">
    <source>
        <dbReference type="ARBA" id="ARBA00023136"/>
    </source>
</evidence>
<feature type="domain" description="ABC transmembrane type-1" evidence="16">
    <location>
        <begin position="962"/>
        <end position="1241"/>
    </location>
</feature>
<reference evidence="17 18" key="1">
    <citation type="submission" date="2019-05" db="EMBL/GenBank/DDBJ databases">
        <title>Mikania micrantha, genome provides insights into the molecular mechanism of rapid growth.</title>
        <authorList>
            <person name="Liu B."/>
        </authorList>
    </citation>
    <scope>NUCLEOTIDE SEQUENCE [LARGE SCALE GENOMIC DNA]</scope>
    <source>
        <strain evidence="17">NLD-2019</strain>
        <tissue evidence="17">Leaf</tissue>
    </source>
</reference>
<dbReference type="SUPFAM" id="SSF90123">
    <property type="entry name" value="ABC transporter transmembrane region"/>
    <property type="match status" value="2"/>
</dbReference>
<dbReference type="SMART" id="SM00382">
    <property type="entry name" value="AAA"/>
    <property type="match status" value="2"/>
</dbReference>
<keyword evidence="4" id="KW-0813">Transport</keyword>
<feature type="transmembrane region" description="Helical" evidence="14">
    <location>
        <begin position="561"/>
        <end position="583"/>
    </location>
</feature>
<comment type="caution">
    <text evidence="17">The sequence shown here is derived from an EMBL/GenBank/DDBJ whole genome shotgun (WGS) entry which is preliminary data.</text>
</comment>
<dbReference type="InterPro" id="IPR050173">
    <property type="entry name" value="ABC_transporter_C-like"/>
</dbReference>
<comment type="similarity">
    <text evidence="2">Belongs to the ABC transporter superfamily. ABCC family. Conjugate transporter (TC 3.A.1.208) subfamily.</text>
</comment>
<dbReference type="GO" id="GO:0016887">
    <property type="term" value="F:ATP hydrolysis activity"/>
    <property type="evidence" value="ECO:0007669"/>
    <property type="project" value="InterPro"/>
</dbReference>
<feature type="domain" description="ABC transporter" evidence="15">
    <location>
        <begin position="650"/>
        <end position="883"/>
    </location>
</feature>
<feature type="transmembrane region" description="Helical" evidence="14">
    <location>
        <begin position="132"/>
        <end position="150"/>
    </location>
</feature>
<dbReference type="EC" id="7.6.2.2" evidence="3"/>
<dbReference type="Gene3D" id="3.40.50.300">
    <property type="entry name" value="P-loop containing nucleotide triphosphate hydrolases"/>
    <property type="match status" value="2"/>
</dbReference>
<keyword evidence="18" id="KW-1185">Reference proteome</keyword>
<feature type="transmembrane region" description="Helical" evidence="14">
    <location>
        <begin position="477"/>
        <end position="494"/>
    </location>
</feature>
<dbReference type="SUPFAM" id="SSF52540">
    <property type="entry name" value="P-loop containing nucleoside triphosphate hydrolases"/>
    <property type="match status" value="2"/>
</dbReference>
<protein>
    <recommendedName>
        <fullName evidence="3">ABC-type xenobiotic transporter</fullName>
        <ecNumber evidence="3">7.6.2.2</ecNumber>
    </recommendedName>
</protein>
<dbReference type="InterPro" id="IPR027417">
    <property type="entry name" value="P-loop_NTPase"/>
</dbReference>
<feature type="domain" description="ABC transporter" evidence="15">
    <location>
        <begin position="1278"/>
        <end position="1512"/>
    </location>
</feature>
<evidence type="ECO:0000256" key="14">
    <source>
        <dbReference type="SAM" id="Phobius"/>
    </source>
</evidence>
<keyword evidence="9" id="KW-1278">Translocase</keyword>
<dbReference type="CDD" id="cd03250">
    <property type="entry name" value="ABCC_MRP_domain1"/>
    <property type="match status" value="1"/>
</dbReference>
<dbReference type="Pfam" id="PF00005">
    <property type="entry name" value="ABC_tran"/>
    <property type="match status" value="2"/>
</dbReference>
<dbReference type="InterPro" id="IPR003439">
    <property type="entry name" value="ABC_transporter-like_ATP-bd"/>
</dbReference>
<dbReference type="Gene3D" id="1.20.1560.10">
    <property type="entry name" value="ABC transporter type 1, transmembrane domain"/>
    <property type="match status" value="2"/>
</dbReference>
<dbReference type="PANTHER" id="PTHR24223">
    <property type="entry name" value="ATP-BINDING CASSETTE SUB-FAMILY C"/>
    <property type="match status" value="1"/>
</dbReference>
<keyword evidence="6" id="KW-0677">Repeat</keyword>
<dbReference type="CDD" id="cd18579">
    <property type="entry name" value="ABC_6TM_ABCC_D1"/>
    <property type="match status" value="1"/>
</dbReference>
<dbReference type="PROSITE" id="PS50893">
    <property type="entry name" value="ABC_TRANSPORTER_2"/>
    <property type="match status" value="2"/>
</dbReference>
<evidence type="ECO:0000256" key="4">
    <source>
        <dbReference type="ARBA" id="ARBA00022448"/>
    </source>
</evidence>
<organism evidence="17 18">
    <name type="scientific">Mikania micrantha</name>
    <name type="common">bitter vine</name>
    <dbReference type="NCBI Taxonomy" id="192012"/>
    <lineage>
        <taxon>Eukaryota</taxon>
        <taxon>Viridiplantae</taxon>
        <taxon>Streptophyta</taxon>
        <taxon>Embryophyta</taxon>
        <taxon>Tracheophyta</taxon>
        <taxon>Spermatophyta</taxon>
        <taxon>Magnoliopsida</taxon>
        <taxon>eudicotyledons</taxon>
        <taxon>Gunneridae</taxon>
        <taxon>Pentapetalae</taxon>
        <taxon>asterids</taxon>
        <taxon>campanulids</taxon>
        <taxon>Asterales</taxon>
        <taxon>Asteraceae</taxon>
        <taxon>Asteroideae</taxon>
        <taxon>Heliantheae alliance</taxon>
        <taxon>Eupatorieae</taxon>
        <taxon>Mikania</taxon>
    </lineage>
</organism>
<dbReference type="GO" id="GO:0016020">
    <property type="term" value="C:membrane"/>
    <property type="evidence" value="ECO:0007669"/>
    <property type="project" value="UniProtKB-SubCell"/>
</dbReference>
<dbReference type="EMBL" id="SZYD01000016">
    <property type="protein sequence ID" value="KAD3338182.1"/>
    <property type="molecule type" value="Genomic_DNA"/>
</dbReference>
<feature type="transmembrane region" description="Helical" evidence="14">
    <location>
        <begin position="47"/>
        <end position="65"/>
    </location>
</feature>
<dbReference type="Pfam" id="PF00664">
    <property type="entry name" value="ABC_membrane"/>
    <property type="match status" value="2"/>
</dbReference>
<dbReference type="InterPro" id="IPR011527">
    <property type="entry name" value="ABC1_TM_dom"/>
</dbReference>
<dbReference type="CDD" id="cd18580">
    <property type="entry name" value="ABC_6TM_ABCC_D2"/>
    <property type="match status" value="1"/>
</dbReference>
<evidence type="ECO:0000256" key="2">
    <source>
        <dbReference type="ARBA" id="ARBA00009726"/>
    </source>
</evidence>
<feature type="region of interest" description="Disordered" evidence="13">
    <location>
        <begin position="1609"/>
        <end position="1651"/>
    </location>
</feature>
<name>A0A5N6MCK8_9ASTR</name>
<dbReference type="FunFam" id="1.20.1560.10:FF:000002">
    <property type="entry name" value="ABC transporter C family member 5"/>
    <property type="match status" value="1"/>
</dbReference>